<dbReference type="Proteomes" id="UP000462212">
    <property type="component" value="Unassembled WGS sequence"/>
</dbReference>
<dbReference type="InterPro" id="IPR003593">
    <property type="entry name" value="AAA+_ATPase"/>
</dbReference>
<dbReference type="GO" id="GO:0140359">
    <property type="term" value="F:ABC-type transporter activity"/>
    <property type="evidence" value="ECO:0007669"/>
    <property type="project" value="InterPro"/>
</dbReference>
<feature type="transmembrane region" description="Helical" evidence="8">
    <location>
        <begin position="1035"/>
        <end position="1055"/>
    </location>
</feature>
<dbReference type="FunFam" id="1.20.1560.10:FF:000066">
    <property type="entry name" value="ABC multidrug transporter (Eurofung)"/>
    <property type="match status" value="1"/>
</dbReference>
<feature type="transmembrane region" description="Helical" evidence="8">
    <location>
        <begin position="492"/>
        <end position="514"/>
    </location>
</feature>
<feature type="transmembrane region" description="Helical" evidence="8">
    <location>
        <begin position="313"/>
        <end position="337"/>
    </location>
</feature>
<evidence type="ECO:0000256" key="8">
    <source>
        <dbReference type="SAM" id="Phobius"/>
    </source>
</evidence>
<feature type="transmembrane region" description="Helical" evidence="8">
    <location>
        <begin position="96"/>
        <end position="119"/>
    </location>
</feature>
<feature type="domain" description="ABC transporter" evidence="9">
    <location>
        <begin position="586"/>
        <end position="831"/>
    </location>
</feature>
<keyword evidence="4" id="KW-0547">Nucleotide-binding</keyword>
<dbReference type="PANTHER" id="PTHR24223:SF345">
    <property type="entry name" value="ABC MULTIDRUG TRANSPORTER (EUROFUNG)"/>
    <property type="match status" value="1"/>
</dbReference>
<name>A0A8H8RW67_9HELO</name>
<dbReference type="InterPro" id="IPR044726">
    <property type="entry name" value="ABCC_6TM_D2"/>
</dbReference>
<keyword evidence="12" id="KW-1185">Reference proteome</keyword>
<evidence type="ECO:0000313" key="12">
    <source>
        <dbReference type="Proteomes" id="UP000462212"/>
    </source>
</evidence>
<feature type="transmembrane region" description="Helical" evidence="8">
    <location>
        <begin position="412"/>
        <end position="434"/>
    </location>
</feature>
<dbReference type="InterPro" id="IPR050173">
    <property type="entry name" value="ABC_transporter_C-like"/>
</dbReference>
<dbReference type="InterPro" id="IPR011527">
    <property type="entry name" value="ABC1_TM_dom"/>
</dbReference>
<dbReference type="GO" id="GO:0016020">
    <property type="term" value="C:membrane"/>
    <property type="evidence" value="ECO:0007669"/>
    <property type="project" value="UniProtKB-SubCell"/>
</dbReference>
<accession>A0A8H8RW67</accession>
<feature type="transmembrane region" description="Helical" evidence="8">
    <location>
        <begin position="890"/>
        <end position="916"/>
    </location>
</feature>
<proteinExistence type="predicted"/>
<feature type="transmembrane region" description="Helical" evidence="8">
    <location>
        <begin position="161"/>
        <end position="178"/>
    </location>
</feature>
<dbReference type="InterPro" id="IPR027417">
    <property type="entry name" value="P-loop_NTPase"/>
</dbReference>
<feature type="transmembrane region" description="Helical" evidence="8">
    <location>
        <begin position="1119"/>
        <end position="1142"/>
    </location>
</feature>
<keyword evidence="7 8" id="KW-0472">Membrane</keyword>
<feature type="domain" description="ABC transporter" evidence="9">
    <location>
        <begin position="1212"/>
        <end position="1466"/>
    </location>
</feature>
<comment type="caution">
    <text evidence="11">The sequence shown here is derived from an EMBL/GenBank/DDBJ whole genome shotgun (WGS) entry which is preliminary data.</text>
</comment>
<dbReference type="SUPFAM" id="SSF52540">
    <property type="entry name" value="P-loop containing nucleoside triphosphate hydrolases"/>
    <property type="match status" value="2"/>
</dbReference>
<dbReference type="OrthoDB" id="6500128at2759"/>
<feature type="transmembrane region" description="Helical" evidence="8">
    <location>
        <begin position="534"/>
        <end position="555"/>
    </location>
</feature>
<feature type="transmembrane region" description="Helical" evidence="8">
    <location>
        <begin position="1148"/>
        <end position="1170"/>
    </location>
</feature>
<dbReference type="FunFam" id="1.20.1560.10:FF:000055">
    <property type="entry name" value="ABC multidrug transporter (Eurofung)"/>
    <property type="match status" value="1"/>
</dbReference>
<dbReference type="Gene3D" id="3.40.50.300">
    <property type="entry name" value="P-loop containing nucleotide triphosphate hydrolases"/>
    <property type="match status" value="2"/>
</dbReference>
<evidence type="ECO:0000256" key="7">
    <source>
        <dbReference type="ARBA" id="ARBA00023136"/>
    </source>
</evidence>
<dbReference type="Pfam" id="PF00664">
    <property type="entry name" value="ABC_membrane"/>
    <property type="match status" value="2"/>
</dbReference>
<feature type="transmembrane region" description="Helical" evidence="8">
    <location>
        <begin position="65"/>
        <end position="90"/>
    </location>
</feature>
<dbReference type="CDD" id="cd18579">
    <property type="entry name" value="ABC_6TM_ABCC_D1"/>
    <property type="match status" value="1"/>
</dbReference>
<dbReference type="Pfam" id="PF00005">
    <property type="entry name" value="ABC_tran"/>
    <property type="match status" value="2"/>
</dbReference>
<feature type="domain" description="ABC transmembrane type-1" evidence="10">
    <location>
        <begin position="286"/>
        <end position="550"/>
    </location>
</feature>
<evidence type="ECO:0000259" key="9">
    <source>
        <dbReference type="PROSITE" id="PS50893"/>
    </source>
</evidence>
<dbReference type="GO" id="GO:0005524">
    <property type="term" value="F:ATP binding"/>
    <property type="evidence" value="ECO:0007669"/>
    <property type="project" value="UniProtKB-KW"/>
</dbReference>
<keyword evidence="2" id="KW-0813">Transport</keyword>
<dbReference type="GO" id="GO:0016887">
    <property type="term" value="F:ATP hydrolysis activity"/>
    <property type="evidence" value="ECO:0007669"/>
    <property type="project" value="InterPro"/>
</dbReference>
<comment type="subcellular location">
    <subcellularLocation>
        <location evidence="1">Membrane</location>
        <topology evidence="1">Multi-pass membrane protein</topology>
    </subcellularLocation>
</comment>
<keyword evidence="6 8" id="KW-1133">Transmembrane helix</keyword>
<dbReference type="InterPro" id="IPR017871">
    <property type="entry name" value="ABC_transporter-like_CS"/>
</dbReference>
<feature type="domain" description="ABC transmembrane type-1" evidence="10">
    <location>
        <begin position="897"/>
        <end position="1173"/>
    </location>
</feature>
<feature type="transmembrane region" description="Helical" evidence="8">
    <location>
        <begin position="131"/>
        <end position="149"/>
    </location>
</feature>
<evidence type="ECO:0000256" key="2">
    <source>
        <dbReference type="ARBA" id="ARBA00022448"/>
    </source>
</evidence>
<evidence type="ECO:0000259" key="10">
    <source>
        <dbReference type="PROSITE" id="PS50929"/>
    </source>
</evidence>
<dbReference type="PANTHER" id="PTHR24223">
    <property type="entry name" value="ATP-BINDING CASSETTE SUB-FAMILY C"/>
    <property type="match status" value="1"/>
</dbReference>
<evidence type="ECO:0000256" key="3">
    <source>
        <dbReference type="ARBA" id="ARBA00022692"/>
    </source>
</evidence>
<dbReference type="Gene3D" id="1.20.1560.10">
    <property type="entry name" value="ABC transporter type 1, transmembrane domain"/>
    <property type="match status" value="2"/>
</dbReference>
<reference evidence="11 12" key="1">
    <citation type="submission" date="2018-05" db="EMBL/GenBank/DDBJ databases">
        <title>Genome sequencing and assembly of the regulated plant pathogen Lachnellula willkommii and related sister species for the development of diagnostic species identification markers.</title>
        <authorList>
            <person name="Giroux E."/>
            <person name="Bilodeau G."/>
        </authorList>
    </citation>
    <scope>NUCLEOTIDE SEQUENCE [LARGE SCALE GENOMIC DNA]</scope>
    <source>
        <strain evidence="11 12">CBS 197.66</strain>
    </source>
</reference>
<feature type="transmembrane region" description="Helical" evidence="8">
    <location>
        <begin position="32"/>
        <end position="53"/>
    </location>
</feature>
<feature type="transmembrane region" description="Helical" evidence="8">
    <location>
        <begin position="936"/>
        <end position="962"/>
    </location>
</feature>
<dbReference type="CDD" id="cd18580">
    <property type="entry name" value="ABC_6TM_ABCC_D2"/>
    <property type="match status" value="1"/>
</dbReference>
<dbReference type="SUPFAM" id="SSF90123">
    <property type="entry name" value="ABC transporter transmembrane region"/>
    <property type="match status" value="2"/>
</dbReference>
<keyword evidence="5" id="KW-0067">ATP-binding</keyword>
<sequence length="1470" mass="161894">MLFSTACKNDRSFGPGVIGCRDDFDFTMRFELVFLSILPSCVFLPLSLWRAAWIAQRPIIVRAPVLQIIKMLAGTSYVILHLALLVFIGVGSFNLLSLAVVSGVLQVLSGICVIVLSVFENNRSPRPSVLLSGYLSLTVLFDATEARTFWLSSTTTLEERFTILFTTTVAVKVVLLFLESRPKDKWILWDKKEPHSPEETSGMFGLGAYLWLNKLFLKGYGKNLGINDLYPLDHSLKGKFLEDQFQKNLDFSKFQGDELGLIKLLCRTYAVPLLLPIFPRLFYLTFTVCQPFFIESLLGYLSQDKSLASANHGYGLIGASILIYAGMAISNGVYQYLHFRSLTIIRGCLATAIYARGMDLQASSNEENLSVTLMSTDLERIRLGLRTLHDMWAGVIQVAIASWLLYNQLRLAFISPIVIVLLCCFATFYMARFMGSSQKAWMSRVEQRVGLTGAVIGNMKSLKIAGMADAMGSFLQSQRVGELEAGGRFRQFIILTGTLGYVPLFLAPAFTFAVARHSLDTVRIFTSLSWLNLITTPLSLLFQGIPTLLAAVACLQRIQTFLESDPRVDYRETLPYSMEGTQNTNLQATDCSNQPPPGNPAIAVRGGNFGWNANKIVLHDIDFSILSSSFTIVVGPIACGKSTLCKALLGEVPFHQGAIKLGISSVKVSYCDQVPFLSNETMKDNILGFSPYDAGRYSEIIHATMLDDDLRQMPTGDRAVIGSNGINLSGGQKSRVALARALYLDASLLIFDDIFSGLDANTEYEVFSRVFGPTGLLRRRKVTFLLCTHSVRHLPAADHIVALDANGSIVEQGGFNSLMQRNDGYVNSLGIKSSHHGMSSELLQNQAQLHGSVNGLSGITADMATIERGLDDTSRRLGDRKLYRTYIASMGYSLAMIILTFGVLVGFAVNFATIWLTYWSDDLNATSPSHSFSFWIGIYFLLGFIAIGSLTGLGVCVLQLSVSKAGASLHRDILCTLLNAPLRYFTTTDQGEVLNLFSQDLNLIDTELPLALMNVIYAVFQALGQAAVLMTSSPYLAISYPFLAALLWLVAKFYLRTSRQMRLLDLETKSPLYTHFLDTSKGIVTLRAFGFIPEDRAKNIELVDTSQRPSYLLQMNQNWLNLVLGLVVMVMSAVLTALVIFLRSDSGLTGASMVTLMGFGTELTFIVLALTQLETSLGAISRCRKFATTAQTENQDGEDIEPPLYWPSQGLITVDCVSASYSTKRLESDDPTDLALRNISLNISAGEKVAICGRTGSGKSTLVGLFLKLLDSTPETSANIHIDDIALSKIDRQVLRRRIIAIPQETLFLPDGTSFRTNLDPLDEACLADCQAALEMVQLWELVQDRGGLEASMSTAVFSQGQRQLFSLACAVVRRRVRAGSQNLDRSHSEGGVLLMDEVSSSVDRETEVCMQEVIKSEFIVAITHRLDMVFDFDRVIVMDGGEIVETGNPKVLSEDSNTRFGKLCKVGGY</sequence>
<evidence type="ECO:0000256" key="5">
    <source>
        <dbReference type="ARBA" id="ARBA00022840"/>
    </source>
</evidence>
<organism evidence="11 12">
    <name type="scientific">Lachnellula subtilissima</name>
    <dbReference type="NCBI Taxonomy" id="602034"/>
    <lineage>
        <taxon>Eukaryota</taxon>
        <taxon>Fungi</taxon>
        <taxon>Dikarya</taxon>
        <taxon>Ascomycota</taxon>
        <taxon>Pezizomycotina</taxon>
        <taxon>Leotiomycetes</taxon>
        <taxon>Helotiales</taxon>
        <taxon>Lachnaceae</taxon>
        <taxon>Lachnellula</taxon>
    </lineage>
</organism>
<dbReference type="SMART" id="SM00382">
    <property type="entry name" value="AAA"/>
    <property type="match status" value="2"/>
</dbReference>
<feature type="transmembrane region" description="Helical" evidence="8">
    <location>
        <begin position="281"/>
        <end position="301"/>
    </location>
</feature>
<evidence type="ECO:0000256" key="1">
    <source>
        <dbReference type="ARBA" id="ARBA00004141"/>
    </source>
</evidence>
<evidence type="ECO:0000256" key="6">
    <source>
        <dbReference type="ARBA" id="ARBA00022989"/>
    </source>
</evidence>
<gene>
    <name evidence="11" type="primary">FUM19_2</name>
    <name evidence="11" type="ORF">LSUB1_G002375</name>
</gene>
<dbReference type="EMBL" id="QGMJ01000164">
    <property type="protein sequence ID" value="TVY40786.1"/>
    <property type="molecule type" value="Genomic_DNA"/>
</dbReference>
<dbReference type="InterPro" id="IPR044746">
    <property type="entry name" value="ABCC_6TM_D1"/>
</dbReference>
<dbReference type="PROSITE" id="PS50893">
    <property type="entry name" value="ABC_TRANSPORTER_2"/>
    <property type="match status" value="2"/>
</dbReference>
<protein>
    <submittedName>
        <fullName evidence="11">ABC transporter</fullName>
    </submittedName>
</protein>
<dbReference type="PROSITE" id="PS00211">
    <property type="entry name" value="ABC_TRANSPORTER_1"/>
    <property type="match status" value="2"/>
</dbReference>
<dbReference type="InterPro" id="IPR036640">
    <property type="entry name" value="ABC1_TM_sf"/>
</dbReference>
<dbReference type="InterPro" id="IPR003439">
    <property type="entry name" value="ABC_transporter-like_ATP-bd"/>
</dbReference>
<feature type="transmembrane region" description="Helical" evidence="8">
    <location>
        <begin position="1008"/>
        <end position="1029"/>
    </location>
</feature>
<evidence type="ECO:0000256" key="4">
    <source>
        <dbReference type="ARBA" id="ARBA00022741"/>
    </source>
</evidence>
<dbReference type="PROSITE" id="PS50929">
    <property type="entry name" value="ABC_TM1F"/>
    <property type="match status" value="2"/>
</dbReference>
<feature type="transmembrane region" description="Helical" evidence="8">
    <location>
        <begin position="388"/>
        <end position="406"/>
    </location>
</feature>
<keyword evidence="3 8" id="KW-0812">Transmembrane</keyword>
<evidence type="ECO:0000313" key="11">
    <source>
        <dbReference type="EMBL" id="TVY40786.1"/>
    </source>
</evidence>